<accession>A0A127QC51</accession>
<organism evidence="6 7">
    <name type="scientific">Collimonas pratensis</name>
    <dbReference type="NCBI Taxonomy" id="279113"/>
    <lineage>
        <taxon>Bacteria</taxon>
        <taxon>Pseudomonadati</taxon>
        <taxon>Pseudomonadota</taxon>
        <taxon>Betaproteobacteria</taxon>
        <taxon>Burkholderiales</taxon>
        <taxon>Oxalobacteraceae</taxon>
        <taxon>Collimonas</taxon>
    </lineage>
</organism>
<dbReference type="PANTHER" id="PTHR22683:SF41">
    <property type="entry name" value="DNA TRANSLOCASE FTSK"/>
    <property type="match status" value="1"/>
</dbReference>
<dbReference type="InterPro" id="IPR002543">
    <property type="entry name" value="FtsK_dom"/>
</dbReference>
<reference evidence="6 7" key="1">
    <citation type="submission" date="2015-11" db="EMBL/GenBank/DDBJ databases">
        <title>Exploring the genomic traits of fungus-feeding bacterial genus Collimonas.</title>
        <authorList>
            <person name="Song C."/>
            <person name="Schmidt R."/>
            <person name="de Jager V."/>
            <person name="Krzyzanowska D."/>
            <person name="Jongedijk E."/>
            <person name="Cankar K."/>
            <person name="Beekwilder J."/>
            <person name="van Veen A."/>
            <person name="de Boer W."/>
            <person name="van Veen J.A."/>
            <person name="Garbeva P."/>
        </authorList>
    </citation>
    <scope>NUCLEOTIDE SEQUENCE [LARGE SCALE GENOMIC DNA]</scope>
    <source>
        <strain evidence="6 7">Ter91</strain>
    </source>
</reference>
<gene>
    <name evidence="6" type="ORF">CPter91_5352</name>
</gene>
<dbReference type="PROSITE" id="PS50901">
    <property type="entry name" value="FTSK"/>
    <property type="match status" value="1"/>
</dbReference>
<evidence type="ECO:0000256" key="1">
    <source>
        <dbReference type="ARBA" id="ARBA00004308"/>
    </source>
</evidence>
<protein>
    <submittedName>
        <fullName evidence="6">FtsK/SpoIIIE family protein</fullName>
    </submittedName>
</protein>
<feature type="domain" description="FtsK" evidence="5">
    <location>
        <begin position="1563"/>
        <end position="1755"/>
    </location>
</feature>
<dbReference type="STRING" id="279113.CPter91_5352"/>
<dbReference type="KEGG" id="cpra:CPter91_5352"/>
<evidence type="ECO:0000256" key="3">
    <source>
        <dbReference type="ARBA" id="ARBA00022840"/>
    </source>
</evidence>
<name>A0A127QC51_9BURK</name>
<dbReference type="SUPFAM" id="SSF52540">
    <property type="entry name" value="P-loop containing nucleoside triphosphate hydrolases"/>
    <property type="match status" value="1"/>
</dbReference>
<dbReference type="InterPro" id="IPR050206">
    <property type="entry name" value="FtsK/SpoIIIE/SftA"/>
</dbReference>
<proteinExistence type="predicted"/>
<evidence type="ECO:0000259" key="5">
    <source>
        <dbReference type="PROSITE" id="PS50901"/>
    </source>
</evidence>
<feature type="binding site" evidence="4">
    <location>
        <begin position="1580"/>
        <end position="1587"/>
    </location>
    <ligand>
        <name>ATP</name>
        <dbReference type="ChEBI" id="CHEBI:30616"/>
    </ligand>
</feature>
<evidence type="ECO:0000313" key="6">
    <source>
        <dbReference type="EMBL" id="AMP07638.1"/>
    </source>
</evidence>
<keyword evidence="2 4" id="KW-0547">Nucleotide-binding</keyword>
<dbReference type="PATRIC" id="fig|279113.9.peg.5308"/>
<dbReference type="GO" id="GO:0003677">
    <property type="term" value="F:DNA binding"/>
    <property type="evidence" value="ECO:0007669"/>
    <property type="project" value="InterPro"/>
</dbReference>
<sequence>MNYLEITAPDALVGAIALEYVLLKFKTQTEDDEFRGAFHVLSGFSPEQLMGFIRAKDAGGLKAARLHLQFPSAALTNYDVPSIHLTEASAVGVRNQTRGNGLIVLTAEVEDDAEASLADSDRTDASDLKDKGIARIWIEFVAKSVGRTLLPEEIQMVEALLKGLFDSGRCPTAKVGEYLQAVLEAFKTEPLRRAAGKSLPVIGLPRFDDCFSSLNDGKMRQASQWAEKFKTHYALECYLDKRDLSQQLLDTEKLRVTLERLRAEDQQPPIPEDVLSAFNSYIESDGNRNIATENLLFNFDWNYTRHCFDKAKRSSSKDFSDRTLKALEAEAIDLTADDTLVIEALGKVSRKPGSAPTEFREFFERRSEALEKDAKLFIEWEDYVHGKKIECTDLLQGVFECLQRTVRGLTLHELAYVELEGKSQSKPNSFIERNQRACEYFERSYRSLEARTNRRIRFKDSLALKYTTDVLPKLDGNPKFKGAKKTTNATTLVFLASVFQTQQSGTVRKIGTLSLTWKFPFDSVFPQEVPDFDAICRYHAKKKTTLVHCYAEYEGVGRKGLPLSLSLENAEGFADVVRGGGRGAFIPAQDRIKSLAADWLQIITEGETLKWLRPEIASNLKTKFRSFEENYNAGVLALRHDAMAHDHATAIAESYRALLLEINQLSHQDGRRRLLRTILSVGLAQVRRSGRRAPVAIVCPWHPLRMEAIAARQHQLLHTLHLLLGKNRPPFSDGISGALFFNEIEQLLSHPLYPEIALIWEQVEPSERVVTQAFGGYTLHQSARQSADSEMPRFDDGSTAASATIEHEVTEYLRLQPHERDNLSVLLYNCDSPELPIAVVKSINRINAKREGDKITCQVLLMHHDESHLRQIYRDLVTRGIEDESDSTEATGDFLAKVRVNITAASRLRRQGRSQPVDIAYCRDLISNEAKIIWQWVPRETIAPNDLQPHQWSRRLPVTVGDRQVRLQLVCPAQSEAGWAYLYAIAELCAHGASNAWENDQCPVLMRNLDFDDKNVERIFRETHELATWVVNQDELLDRKLLEACHVKVIRYVQSSTHGRNLIVSSDARDTLLVNTLKEKLRAILSSDTDEKIIADLGKRIMQDANRISGGLVLKAARRANNTNELLGMVLTRYLVQSELGVNRTIAWCFLDDYSQWLGKKEGASIADLLILAPSTDESGLLHLDVVVTEAKFVTYDAVGGAANQSEKQLIDTLAQLTEALNGTTQTIDQDIWLARLSDLLALQTVTAPGQPAIDTAAWRRAIRQRQCSFRIWGYSHVFVYAPQDFTTDVTSVKGIKTSKAKSDLDALQEIFGPGQVRELFHQYHAEDHQSTKEMRIRNGHPSFGLSKIRVLTSVPSSNEPGDAMNLTGDRQTASSDQLNVGAGSHDVTIPPTDDHLSGDTNSVTQVLDSIGASDVIMESSDDELIKFLESRSSQFESSKAEGHAWLDGVTTQIRQALISRGLTARLSDGFPPILTPNAAIIKLQGTKDLTVQAIESRASEIFTSDGIQIISTTPESGRISIAVKRPVREMLHTEKVLLDYLKNFDPHADGEKICIGIAEEDGTQILLDPSLQPHTLVAGMTGSGKSILIQNILLTIAASRNPDEALIYLIDPKFGLDYRPLEGLPHLKAGSGSIIDDPQQAIAVLRNLVVEMDSRYQQFKEAGVPNIRAYRRATGKKMPTLWVIHDEFTDWMMIEEYKKMVPEVVSRLSVKARAAGIFLIFAAQRPDKDAMPMQLRSQLGNRLILKVDNEATSEIAMGIKNGGAERLLGRGHMLVRIDRPESIYAQVPFIDIETVVPKIVQIIQRRYHGATVQKQ</sequence>
<dbReference type="PANTHER" id="PTHR22683">
    <property type="entry name" value="SPORULATION PROTEIN RELATED"/>
    <property type="match status" value="1"/>
</dbReference>
<dbReference type="InterPro" id="IPR027417">
    <property type="entry name" value="P-loop_NTPase"/>
</dbReference>
<evidence type="ECO:0000313" key="7">
    <source>
        <dbReference type="Proteomes" id="UP000074561"/>
    </source>
</evidence>
<dbReference type="RefSeq" id="WP_082793230.1">
    <property type="nucleotide sequence ID" value="NZ_CP013234.1"/>
</dbReference>
<dbReference type="Proteomes" id="UP000074561">
    <property type="component" value="Chromosome"/>
</dbReference>
<evidence type="ECO:0000256" key="4">
    <source>
        <dbReference type="PROSITE-ProRule" id="PRU00289"/>
    </source>
</evidence>
<dbReference type="GO" id="GO:0005524">
    <property type="term" value="F:ATP binding"/>
    <property type="evidence" value="ECO:0007669"/>
    <property type="project" value="UniProtKB-UniRule"/>
</dbReference>
<dbReference type="OrthoDB" id="9806951at2"/>
<comment type="subcellular location">
    <subcellularLocation>
        <location evidence="1">Endomembrane system</location>
    </subcellularLocation>
</comment>
<dbReference type="EMBL" id="CP013234">
    <property type="protein sequence ID" value="AMP07638.1"/>
    <property type="molecule type" value="Genomic_DNA"/>
</dbReference>
<evidence type="ECO:0000256" key="2">
    <source>
        <dbReference type="ARBA" id="ARBA00022741"/>
    </source>
</evidence>
<dbReference type="Gene3D" id="3.40.50.300">
    <property type="entry name" value="P-loop containing nucleotide triphosphate hydrolases"/>
    <property type="match status" value="1"/>
</dbReference>
<keyword evidence="3 4" id="KW-0067">ATP-binding</keyword>
<dbReference type="Pfam" id="PF01580">
    <property type="entry name" value="FtsK_SpoIIIE"/>
    <property type="match status" value="1"/>
</dbReference>